<evidence type="ECO:0000256" key="6">
    <source>
        <dbReference type="ARBA" id="ARBA00022692"/>
    </source>
</evidence>
<comment type="subcellular location">
    <subcellularLocation>
        <location evidence="2">Cell membrane</location>
        <topology evidence="2">Multi-pass membrane protein</topology>
    </subcellularLocation>
</comment>
<name>A0A3A1YFI9_9GAMM</name>
<evidence type="ECO:0000256" key="2">
    <source>
        <dbReference type="ARBA" id="ARBA00004651"/>
    </source>
</evidence>
<dbReference type="GO" id="GO:0022904">
    <property type="term" value="P:respiratory electron transport chain"/>
    <property type="evidence" value="ECO:0007669"/>
    <property type="project" value="InterPro"/>
</dbReference>
<dbReference type="InterPro" id="IPR016174">
    <property type="entry name" value="Di-haem_cyt_TM"/>
</dbReference>
<gene>
    <name evidence="15" type="ORF">CKF59_02670</name>
</gene>
<keyword evidence="4" id="KW-1003">Cell membrane</keyword>
<comment type="caution">
    <text evidence="15">The sequence shown here is derived from an EMBL/GenBank/DDBJ whole genome shotgun (WGS) entry which is preliminary data.</text>
</comment>
<dbReference type="GO" id="GO:0009055">
    <property type="term" value="F:electron transfer activity"/>
    <property type="evidence" value="ECO:0007669"/>
    <property type="project" value="InterPro"/>
</dbReference>
<evidence type="ECO:0000256" key="3">
    <source>
        <dbReference type="ARBA" id="ARBA00022448"/>
    </source>
</evidence>
<dbReference type="InterPro" id="IPR052168">
    <property type="entry name" value="Cytochrome_b561_oxidase"/>
</dbReference>
<evidence type="ECO:0000256" key="4">
    <source>
        <dbReference type="ARBA" id="ARBA00022475"/>
    </source>
</evidence>
<organism evidence="15 16">
    <name type="scientific">Psittacicella gerlachiana</name>
    <dbReference type="NCBI Taxonomy" id="2028574"/>
    <lineage>
        <taxon>Bacteria</taxon>
        <taxon>Pseudomonadati</taxon>
        <taxon>Pseudomonadota</taxon>
        <taxon>Gammaproteobacteria</taxon>
        <taxon>Pasteurellales</taxon>
        <taxon>Psittacicellaceae</taxon>
        <taxon>Psittacicella</taxon>
    </lineage>
</organism>
<feature type="transmembrane region" description="Helical" evidence="13">
    <location>
        <begin position="82"/>
        <end position="102"/>
    </location>
</feature>
<keyword evidence="11 13" id="KW-0472">Membrane</keyword>
<dbReference type="Proteomes" id="UP000265964">
    <property type="component" value="Unassembled WGS sequence"/>
</dbReference>
<evidence type="ECO:0000256" key="11">
    <source>
        <dbReference type="ARBA" id="ARBA00023136"/>
    </source>
</evidence>
<keyword evidence="6 13" id="KW-0812">Transmembrane</keyword>
<evidence type="ECO:0000313" key="16">
    <source>
        <dbReference type="Proteomes" id="UP000265964"/>
    </source>
</evidence>
<keyword evidence="16" id="KW-1185">Reference proteome</keyword>
<evidence type="ECO:0000256" key="5">
    <source>
        <dbReference type="ARBA" id="ARBA00022617"/>
    </source>
</evidence>
<dbReference type="GO" id="GO:0005886">
    <property type="term" value="C:plasma membrane"/>
    <property type="evidence" value="ECO:0007669"/>
    <property type="project" value="UniProtKB-SubCell"/>
</dbReference>
<dbReference type="SUPFAM" id="SSF81342">
    <property type="entry name" value="Transmembrane di-heme cytochromes"/>
    <property type="match status" value="1"/>
</dbReference>
<evidence type="ECO:0000256" key="9">
    <source>
        <dbReference type="ARBA" id="ARBA00022989"/>
    </source>
</evidence>
<evidence type="ECO:0000256" key="7">
    <source>
        <dbReference type="ARBA" id="ARBA00022723"/>
    </source>
</evidence>
<comment type="similarity">
    <text evidence="12">Belongs to the cytochrome b561 family.</text>
</comment>
<keyword evidence="3" id="KW-0813">Transport</keyword>
<feature type="transmembrane region" description="Helical" evidence="13">
    <location>
        <begin position="12"/>
        <end position="29"/>
    </location>
</feature>
<evidence type="ECO:0000313" key="15">
    <source>
        <dbReference type="EMBL" id="RIY36445.1"/>
    </source>
</evidence>
<evidence type="ECO:0000256" key="1">
    <source>
        <dbReference type="ARBA" id="ARBA00001970"/>
    </source>
</evidence>
<dbReference type="PANTHER" id="PTHR30529:SF3">
    <property type="entry name" value="CYTOCHROME B561 HOMOLOG 1"/>
    <property type="match status" value="1"/>
</dbReference>
<dbReference type="GO" id="GO:0046872">
    <property type="term" value="F:metal ion binding"/>
    <property type="evidence" value="ECO:0007669"/>
    <property type="project" value="UniProtKB-KW"/>
</dbReference>
<protein>
    <recommendedName>
        <fullName evidence="14">Cytochrome b561 bacterial/Ni-hydrogenase domain-containing protein</fullName>
    </recommendedName>
</protein>
<reference evidence="15 16" key="1">
    <citation type="submission" date="2017-08" db="EMBL/GenBank/DDBJ databases">
        <title>Reclassification of Bisgaard taxon 37 and 44.</title>
        <authorList>
            <person name="Christensen H."/>
        </authorList>
    </citation>
    <scope>NUCLEOTIDE SEQUENCE [LARGE SCALE GENOMIC DNA]</scope>
    <source>
        <strain evidence="15 16">EEAB3T1</strain>
    </source>
</reference>
<evidence type="ECO:0000256" key="8">
    <source>
        <dbReference type="ARBA" id="ARBA00022982"/>
    </source>
</evidence>
<dbReference type="OrthoDB" id="1247465at2"/>
<keyword evidence="8" id="KW-0249">Electron transport</keyword>
<dbReference type="GO" id="GO:0020037">
    <property type="term" value="F:heme binding"/>
    <property type="evidence" value="ECO:0007669"/>
    <property type="project" value="TreeGrafter"/>
</dbReference>
<keyword evidence="7" id="KW-0479">Metal-binding</keyword>
<accession>A0A3A1YFI9</accession>
<feature type="transmembrane region" description="Helical" evidence="13">
    <location>
        <begin position="136"/>
        <end position="157"/>
    </location>
</feature>
<dbReference type="PANTHER" id="PTHR30529">
    <property type="entry name" value="CYTOCHROME B561"/>
    <property type="match status" value="1"/>
</dbReference>
<dbReference type="AlphaFoldDB" id="A0A3A1YFI9"/>
<evidence type="ECO:0000256" key="12">
    <source>
        <dbReference type="ARBA" id="ARBA00037975"/>
    </source>
</evidence>
<evidence type="ECO:0000256" key="10">
    <source>
        <dbReference type="ARBA" id="ARBA00023004"/>
    </source>
</evidence>
<dbReference type="InterPro" id="IPR011577">
    <property type="entry name" value="Cyt_b561_bac/Ni-Hgenase"/>
</dbReference>
<keyword evidence="9 13" id="KW-1133">Transmembrane helix</keyword>
<feature type="domain" description="Cytochrome b561 bacterial/Ni-hydrogenase" evidence="14">
    <location>
        <begin position="9"/>
        <end position="167"/>
    </location>
</feature>
<sequence>MERIMAQKYHRLNIVLHWLIFILVVFTYYSGWNKALPLHRFLGALVLVFALIRLFTMHLWRRKFAPLPQKPWEKLVASLTKIALALLFIIVPLLGIVFRMYYGLDLVFFGYVVVPHDWVGYDPTLGNSLRLWHLRIAYFALFLLAIHAAIACYHQFVKKDKLLERML</sequence>
<feature type="transmembrane region" description="Helical" evidence="13">
    <location>
        <begin position="41"/>
        <end position="61"/>
    </location>
</feature>
<proteinExistence type="inferred from homology"/>
<evidence type="ECO:0000256" key="13">
    <source>
        <dbReference type="SAM" id="Phobius"/>
    </source>
</evidence>
<keyword evidence="5" id="KW-0349">Heme</keyword>
<dbReference type="EMBL" id="NRJF01000062">
    <property type="protein sequence ID" value="RIY36445.1"/>
    <property type="molecule type" value="Genomic_DNA"/>
</dbReference>
<evidence type="ECO:0000259" key="14">
    <source>
        <dbReference type="Pfam" id="PF01292"/>
    </source>
</evidence>
<comment type="cofactor">
    <cofactor evidence="1">
        <name>heme b</name>
        <dbReference type="ChEBI" id="CHEBI:60344"/>
    </cofactor>
</comment>
<dbReference type="Pfam" id="PF01292">
    <property type="entry name" value="Ni_hydr_CYTB"/>
    <property type="match status" value="1"/>
</dbReference>
<keyword evidence="10" id="KW-0408">Iron</keyword>